<evidence type="ECO:0000313" key="8">
    <source>
        <dbReference type="EMBL" id="GAB1318221.1"/>
    </source>
</evidence>
<sequence length="584" mass="65846">MALYLILAVALCVVQVLRVISRLVRNVRTARLSGLPYTLSPIHELQGLAYITDPLLRWCYRDYLLLGQGWPRWARFMVKDWHYEDRNRAHKEFGPVFLVVSPCGLVCYVGHTETALQVVTRRKAFIKPPEKMKMLEPFGPNVVSVDGNEWRFHLGITLPPLAADGVHRTVWEETQRQVDMMAAAWRSSSGPSSVKTNIYTLTVNTMSLAGFGKATDWADADKAVPPGHTLSVVGAIWGVVMHLPHILPLPKWTLARSPWQVAYRAYVEFDQYMDELLAAEREKLKLQTNTTEMTKDNLLTAVLRSSMANQEASRDVTDEKEKDRAPGSGPMVRTSLTDDELKGNVFIFLLAGYDTTANTILFCVTMLALYPDIQKRICEEIDRIHTEAEQAGRSDLSFADDFPKFRYLVAFMYEVMRVFPIVLPIARVTAGEEDLRVGSSSHHLPAGTGVVVNNTAIHYSETNWPAPEVIEPRRWPVSDPHAVDPSRPLTAEQEDEIRRGRVPILACRKGRFLAFGEGPRACLGRIFARVEFVAFFSRLLRHHRLRLDGSVSSVHVEKVLRLRSGGSPVTLIPPEDVRICLDAR</sequence>
<proteinExistence type="inferred from homology"/>
<dbReference type="RefSeq" id="XP_070919952.1">
    <property type="nucleotide sequence ID" value="XM_071063851.1"/>
</dbReference>
<keyword evidence="6" id="KW-0503">Monooxygenase</keyword>
<dbReference type="InterPro" id="IPR017972">
    <property type="entry name" value="Cyt_P450_CS"/>
</dbReference>
<dbReference type="PANTHER" id="PTHR24305">
    <property type="entry name" value="CYTOCHROME P450"/>
    <property type="match status" value="1"/>
</dbReference>
<dbReference type="InterPro" id="IPR002401">
    <property type="entry name" value="Cyt_P450_E_grp-I"/>
</dbReference>
<protein>
    <submittedName>
        <fullName evidence="8">Cytochrome P450 oxidoreductase</fullName>
    </submittedName>
</protein>
<dbReference type="PROSITE" id="PS00086">
    <property type="entry name" value="CYTOCHROME_P450"/>
    <property type="match status" value="1"/>
</dbReference>
<evidence type="ECO:0000313" key="9">
    <source>
        <dbReference type="Proteomes" id="UP001628179"/>
    </source>
</evidence>
<dbReference type="SUPFAM" id="SSF48264">
    <property type="entry name" value="Cytochrome P450"/>
    <property type="match status" value="1"/>
</dbReference>
<dbReference type="InterPro" id="IPR036396">
    <property type="entry name" value="Cyt_P450_sf"/>
</dbReference>
<dbReference type="PRINTS" id="PR00385">
    <property type="entry name" value="P450"/>
</dbReference>
<keyword evidence="5 6" id="KW-0408">Iron</keyword>
<reference evidence="8 9" key="1">
    <citation type="submission" date="2024-09" db="EMBL/GenBank/DDBJ databases">
        <title>Itraconazole resistance in Madurella fahalii resulting from another homologue of gene encoding cytochrome P450 14-alpha sterol demethylase (CYP51).</title>
        <authorList>
            <person name="Yoshioka I."/>
            <person name="Fahal A.H."/>
            <person name="Kaneko S."/>
            <person name="Yaguchi T."/>
        </authorList>
    </citation>
    <scope>NUCLEOTIDE SEQUENCE [LARGE SCALE GENOMIC DNA]</scope>
    <source>
        <strain evidence="8 9">IFM 68171</strain>
    </source>
</reference>
<evidence type="ECO:0000256" key="4">
    <source>
        <dbReference type="ARBA" id="ARBA00022723"/>
    </source>
</evidence>
<keyword evidence="6" id="KW-0560">Oxidoreductase</keyword>
<dbReference type="Proteomes" id="UP001628179">
    <property type="component" value="Unassembled WGS sequence"/>
</dbReference>
<evidence type="ECO:0000256" key="6">
    <source>
        <dbReference type="RuleBase" id="RU000461"/>
    </source>
</evidence>
<comment type="cofactor">
    <cofactor evidence="1">
        <name>heme</name>
        <dbReference type="ChEBI" id="CHEBI:30413"/>
    </cofactor>
</comment>
<comment type="caution">
    <text evidence="8">The sequence shown here is derived from an EMBL/GenBank/DDBJ whole genome shotgun (WGS) entry which is preliminary data.</text>
</comment>
<evidence type="ECO:0000256" key="7">
    <source>
        <dbReference type="SAM" id="MobiDB-lite"/>
    </source>
</evidence>
<gene>
    <name evidence="8" type="ORF">MFIFM68171_08431</name>
</gene>
<keyword evidence="3 6" id="KW-0349">Heme</keyword>
<keyword evidence="9" id="KW-1185">Reference proteome</keyword>
<dbReference type="PANTHER" id="PTHR24305:SF166">
    <property type="entry name" value="CYTOCHROME P450 12A4, MITOCHONDRIAL-RELATED"/>
    <property type="match status" value="1"/>
</dbReference>
<evidence type="ECO:0000256" key="1">
    <source>
        <dbReference type="ARBA" id="ARBA00001971"/>
    </source>
</evidence>
<dbReference type="Gene3D" id="1.10.630.10">
    <property type="entry name" value="Cytochrome P450"/>
    <property type="match status" value="1"/>
</dbReference>
<comment type="similarity">
    <text evidence="2 6">Belongs to the cytochrome P450 family.</text>
</comment>
<feature type="region of interest" description="Disordered" evidence="7">
    <location>
        <begin position="309"/>
        <end position="335"/>
    </location>
</feature>
<dbReference type="Pfam" id="PF00067">
    <property type="entry name" value="p450"/>
    <property type="match status" value="1"/>
</dbReference>
<evidence type="ECO:0000256" key="3">
    <source>
        <dbReference type="ARBA" id="ARBA00022617"/>
    </source>
</evidence>
<evidence type="ECO:0000256" key="2">
    <source>
        <dbReference type="ARBA" id="ARBA00010617"/>
    </source>
</evidence>
<dbReference type="GeneID" id="98179174"/>
<organism evidence="8 9">
    <name type="scientific">Madurella fahalii</name>
    <dbReference type="NCBI Taxonomy" id="1157608"/>
    <lineage>
        <taxon>Eukaryota</taxon>
        <taxon>Fungi</taxon>
        <taxon>Dikarya</taxon>
        <taxon>Ascomycota</taxon>
        <taxon>Pezizomycotina</taxon>
        <taxon>Sordariomycetes</taxon>
        <taxon>Sordariomycetidae</taxon>
        <taxon>Sordariales</taxon>
        <taxon>Sordariales incertae sedis</taxon>
        <taxon>Madurella</taxon>
    </lineage>
</organism>
<dbReference type="InterPro" id="IPR050121">
    <property type="entry name" value="Cytochrome_P450_monoxygenase"/>
</dbReference>
<accession>A0ABQ0GKF1</accession>
<name>A0ABQ0GKF1_9PEZI</name>
<feature type="compositionally biased region" description="Basic and acidic residues" evidence="7">
    <location>
        <begin position="312"/>
        <end position="325"/>
    </location>
</feature>
<dbReference type="EMBL" id="BAAFSV010000004">
    <property type="protein sequence ID" value="GAB1318221.1"/>
    <property type="molecule type" value="Genomic_DNA"/>
</dbReference>
<dbReference type="PRINTS" id="PR00463">
    <property type="entry name" value="EP450I"/>
</dbReference>
<evidence type="ECO:0000256" key="5">
    <source>
        <dbReference type="ARBA" id="ARBA00023004"/>
    </source>
</evidence>
<dbReference type="InterPro" id="IPR001128">
    <property type="entry name" value="Cyt_P450"/>
</dbReference>
<keyword evidence="4 6" id="KW-0479">Metal-binding</keyword>